<dbReference type="EMBL" id="JAACJJ010000058">
    <property type="protein sequence ID" value="KAF5309832.1"/>
    <property type="molecule type" value="Genomic_DNA"/>
</dbReference>
<sequence length="513" mass="58739">MQDSQDRIPSDVLLEIVSHLGPPLTYIPARMIPTMDALRHQTLRDLVLVCREYYHNLLPFLFQTIYVDWGLNSANLWDEPLRFGNRFSRSVADGDERAGNLAPHVRTYIIVNSPPALQRGTNQDLNLSSFKALASFRNLREVQSYGLSVTTEFLSAVASLPPLQVLRLEQCSVPKPLEESLLRKFSTLCVIHIYTSVAGFWEGDTQSQRLFRHYYPVSHTKYLTSRSTTNFYLLNALATSHSSMDHLEHVKLATLQSNEAHPRALTNFLKMVPNLKTLHIEQFENHTDNHEDFDNVPGTIYPTPPKLGHLHAHLRALMAMIPGSSVSSIGIASEDIWPQMPMPIYDEKGPHFWRPYAEAFTKSRKPIISMDVPMDLYTSVHFARYFPSLRTLTIRPKPWNWYNVNGYDWTRETEDPVFVSGLDEIIALFLAAWDSHPELTELRFLYDHVSIILPVICEQINTGSMTTIAERCEVSENTLNTLRKRIPSLKWVTFLNQQPPNHDGGQAYQISVR</sequence>
<dbReference type="Gene3D" id="3.80.10.10">
    <property type="entry name" value="Ribonuclease Inhibitor"/>
    <property type="match status" value="1"/>
</dbReference>
<keyword evidence="2" id="KW-1185">Reference proteome</keyword>
<dbReference type="AlphaFoldDB" id="A0A8H5AT98"/>
<accession>A0A8H5AT98</accession>
<proteinExistence type="predicted"/>
<reference evidence="1 2" key="1">
    <citation type="journal article" date="2020" name="ISME J.">
        <title>Uncovering the hidden diversity of litter-decomposition mechanisms in mushroom-forming fungi.</title>
        <authorList>
            <person name="Floudas D."/>
            <person name="Bentzer J."/>
            <person name="Ahren D."/>
            <person name="Johansson T."/>
            <person name="Persson P."/>
            <person name="Tunlid A."/>
        </authorList>
    </citation>
    <scope>NUCLEOTIDE SEQUENCE [LARGE SCALE GENOMIC DNA]</scope>
    <source>
        <strain evidence="1 2">CBS 101986</strain>
    </source>
</reference>
<protein>
    <submittedName>
        <fullName evidence="1">Uncharacterized protein</fullName>
    </submittedName>
</protein>
<dbReference type="InterPro" id="IPR032675">
    <property type="entry name" value="LRR_dom_sf"/>
</dbReference>
<evidence type="ECO:0000313" key="2">
    <source>
        <dbReference type="Proteomes" id="UP000567179"/>
    </source>
</evidence>
<dbReference type="SUPFAM" id="SSF52047">
    <property type="entry name" value="RNI-like"/>
    <property type="match status" value="1"/>
</dbReference>
<name>A0A8H5AT98_9AGAR</name>
<dbReference type="OrthoDB" id="3256662at2759"/>
<comment type="caution">
    <text evidence="1">The sequence shown here is derived from an EMBL/GenBank/DDBJ whole genome shotgun (WGS) entry which is preliminary data.</text>
</comment>
<dbReference type="Proteomes" id="UP000567179">
    <property type="component" value="Unassembled WGS sequence"/>
</dbReference>
<organism evidence="1 2">
    <name type="scientific">Psilocybe cf. subviscida</name>
    <dbReference type="NCBI Taxonomy" id="2480587"/>
    <lineage>
        <taxon>Eukaryota</taxon>
        <taxon>Fungi</taxon>
        <taxon>Dikarya</taxon>
        <taxon>Basidiomycota</taxon>
        <taxon>Agaricomycotina</taxon>
        <taxon>Agaricomycetes</taxon>
        <taxon>Agaricomycetidae</taxon>
        <taxon>Agaricales</taxon>
        <taxon>Agaricineae</taxon>
        <taxon>Strophariaceae</taxon>
        <taxon>Psilocybe</taxon>
    </lineage>
</organism>
<gene>
    <name evidence="1" type="ORF">D9619_010326</name>
</gene>
<evidence type="ECO:0000313" key="1">
    <source>
        <dbReference type="EMBL" id="KAF5309832.1"/>
    </source>
</evidence>